<dbReference type="AlphaFoldDB" id="A0A938BPQ2"/>
<comment type="caution">
    <text evidence="2">The sequence shown here is derived from an EMBL/GenBank/DDBJ whole genome shotgun (WGS) entry which is preliminary data.</text>
</comment>
<protein>
    <recommendedName>
        <fullName evidence="1">Pyruvate phosphate dikinase AMP/ATP-binding domain-containing protein</fullName>
    </recommendedName>
</protein>
<dbReference type="Pfam" id="PF01326">
    <property type="entry name" value="PPDK_N"/>
    <property type="match status" value="1"/>
</dbReference>
<proteinExistence type="predicted"/>
<dbReference type="GO" id="GO:0005524">
    <property type="term" value="F:ATP binding"/>
    <property type="evidence" value="ECO:0007669"/>
    <property type="project" value="InterPro"/>
</dbReference>
<organism evidence="2 3">
    <name type="scientific">Eiseniibacteriota bacterium</name>
    <dbReference type="NCBI Taxonomy" id="2212470"/>
    <lineage>
        <taxon>Bacteria</taxon>
        <taxon>Candidatus Eiseniibacteriota</taxon>
    </lineage>
</organism>
<evidence type="ECO:0000259" key="1">
    <source>
        <dbReference type="Pfam" id="PF01326"/>
    </source>
</evidence>
<dbReference type="EMBL" id="VGIY01000014">
    <property type="protein sequence ID" value="MBM3316455.1"/>
    <property type="molecule type" value="Genomic_DNA"/>
</dbReference>
<dbReference type="GO" id="GO:0016301">
    <property type="term" value="F:kinase activity"/>
    <property type="evidence" value="ECO:0007669"/>
    <property type="project" value="InterPro"/>
</dbReference>
<evidence type="ECO:0000313" key="3">
    <source>
        <dbReference type="Proteomes" id="UP000748308"/>
    </source>
</evidence>
<dbReference type="InterPro" id="IPR013815">
    <property type="entry name" value="ATP_grasp_subdomain_1"/>
</dbReference>
<evidence type="ECO:0000313" key="2">
    <source>
        <dbReference type="EMBL" id="MBM3316455.1"/>
    </source>
</evidence>
<reference evidence="2" key="1">
    <citation type="submission" date="2019-03" db="EMBL/GenBank/DDBJ databases">
        <title>Lake Tanganyika Metagenome-Assembled Genomes (MAGs).</title>
        <authorList>
            <person name="Tran P."/>
        </authorList>
    </citation>
    <scope>NUCLEOTIDE SEQUENCE</scope>
    <source>
        <strain evidence="2">M_DeepCast_400m_m2_100</strain>
    </source>
</reference>
<feature type="domain" description="Pyruvate phosphate dikinase AMP/ATP-binding" evidence="1">
    <location>
        <begin position="30"/>
        <end position="404"/>
    </location>
</feature>
<name>A0A938BPQ2_UNCEI</name>
<accession>A0A938BPQ2</accession>
<sequence>MAAADDTGVAGFGRRFFGAEQTFTRIGAGELGGKAAGLQLIRDRILPGIEAGEFPGFEVAVPTLTVLTTELFDRFMEHNRLHEIALGGGPDDRIAHAFQRGELPAVHVGDLRALIQGVQSPLAVRSSSLLEDALAHPFAGVYGTKMIPNNQPDADTRFRRLVEAIKYVYASTFFRAARSYHRSVGQDTRNEKMAVIIQEVVGERRGERFYPHISAVARSYNYYPSGRAAPEEGVVSLALGLGRQIVDGGLSWTYCPAHPQAPPPYKHIGDLLKNTQTEFWAVHMGKPPLPDPIRETEYLVRAGLAEAEYDDALRFSVSTYDAGSDRLRPGLHGAGPRLLNFAPILAGGLLPLNELLRRLLAESERAVGAAVELEFALVLDRRAGLPARLGFLQARPMMVMADEIALGPEEMEGEGVLLASEQVLGNGVREDLEDIVYVKPETFESRQTSRIALELEGFNRDLQAAGRPYALIGFGRWGSSDPWLGIPVEWGQISEARVLVEATLPEMNPDLSQGSHFFHNLIGFGVLYLSVRHQRGYAIDWDWLARQEVVGEGAFVRRVRARRPLIVKVDGRRGRGVIRHDRSSD</sequence>
<dbReference type="InterPro" id="IPR002192">
    <property type="entry name" value="PPDK_AMP/ATP-bd"/>
</dbReference>
<dbReference type="Proteomes" id="UP000748308">
    <property type="component" value="Unassembled WGS sequence"/>
</dbReference>
<dbReference type="Gene3D" id="3.30.1490.20">
    <property type="entry name" value="ATP-grasp fold, A domain"/>
    <property type="match status" value="1"/>
</dbReference>
<gene>
    <name evidence="2" type="ORF">FJY75_01255</name>
</gene>
<dbReference type="SUPFAM" id="SSF56059">
    <property type="entry name" value="Glutathione synthetase ATP-binding domain-like"/>
    <property type="match status" value="1"/>
</dbReference>